<comment type="caution">
    <text evidence="2">The sequence shown here is derived from an EMBL/GenBank/DDBJ whole genome shotgun (WGS) entry which is preliminary data.</text>
</comment>
<evidence type="ECO:0000256" key="1">
    <source>
        <dbReference type="SAM" id="MobiDB-lite"/>
    </source>
</evidence>
<accession>A0A164A872</accession>
<name>A0A164A872_9BRAD</name>
<sequence>MGTGNNDVGKDTPISAPGRPLISTVRPPSKCQGAMSQQGYGSHGNECYPQKLVQLVGYRDPQPQESWDRLRTKRVITHSAK</sequence>
<dbReference type="Proteomes" id="UP000076574">
    <property type="component" value="Unassembled WGS sequence"/>
</dbReference>
<gene>
    <name evidence="2" type="ORF">A4A58_23345</name>
</gene>
<reference evidence="2 3" key="1">
    <citation type="submission" date="2016-03" db="EMBL/GenBank/DDBJ databases">
        <title>Microsymbionts genomes from the relict species Vavilovia formosa (Stev.) Fed.</title>
        <authorList>
            <person name="Kopat V."/>
            <person name="Chirak E."/>
            <person name="Kimeklis A."/>
            <person name="Andronov E."/>
        </authorList>
    </citation>
    <scope>NUCLEOTIDE SEQUENCE [LARGE SCALE GENOMIC DNA]</scope>
    <source>
        <strain evidence="2 3">Vaf07</strain>
    </source>
</reference>
<protein>
    <submittedName>
        <fullName evidence="2">Uncharacterized protein</fullName>
    </submittedName>
</protein>
<keyword evidence="3" id="KW-1185">Reference proteome</keyword>
<feature type="region of interest" description="Disordered" evidence="1">
    <location>
        <begin position="1"/>
        <end position="42"/>
    </location>
</feature>
<evidence type="ECO:0000313" key="3">
    <source>
        <dbReference type="Proteomes" id="UP000076574"/>
    </source>
</evidence>
<proteinExistence type="predicted"/>
<evidence type="ECO:0000313" key="2">
    <source>
        <dbReference type="EMBL" id="KZD24407.1"/>
    </source>
</evidence>
<dbReference type="AlphaFoldDB" id="A0A164A872"/>
<organism evidence="2 3">
    <name type="scientific">Tardiphaga robiniae</name>
    <dbReference type="NCBI Taxonomy" id="943830"/>
    <lineage>
        <taxon>Bacteria</taxon>
        <taxon>Pseudomonadati</taxon>
        <taxon>Pseudomonadota</taxon>
        <taxon>Alphaproteobacteria</taxon>
        <taxon>Hyphomicrobiales</taxon>
        <taxon>Nitrobacteraceae</taxon>
        <taxon>Tardiphaga</taxon>
    </lineage>
</organism>
<dbReference type="EMBL" id="LVYV01000004">
    <property type="protein sequence ID" value="KZD24407.1"/>
    <property type="molecule type" value="Genomic_DNA"/>
</dbReference>